<dbReference type="STRING" id="555778.Hneap_1304"/>
<dbReference type="GO" id="GO:0005737">
    <property type="term" value="C:cytoplasm"/>
    <property type="evidence" value="ECO:0007669"/>
    <property type="project" value="TreeGrafter"/>
</dbReference>
<evidence type="ECO:0000313" key="2">
    <source>
        <dbReference type="Proteomes" id="UP000009102"/>
    </source>
</evidence>
<sequence>MSNQPKNIAVVGASSAIAEAFIRCVQIRYPNAVVHAFSRQGDRPIDYSQEESIALAAEHASRTGPLDGVFVANGILHDGRVAPEKSLGQLSRDHFQHVFEINTVVPALVAKHFLPVLNRQRPAYFAVLSARVGSISDNQLGGWYAYRASKAALNMLIKTAAIEVARRNKQAIVVALDPGTVDSPLSRPFQRNVPSHKLFTPDLAADQLLNVLEHLTPAQTGRFIGWDGEEILP</sequence>
<organism evidence="1 2">
    <name type="scientific">Halothiobacillus neapolitanus (strain ATCC 23641 / DSM 15147 / CIP 104769 / NCIMB 8539 / c2)</name>
    <name type="common">Thiobacillus neapolitanus</name>
    <dbReference type="NCBI Taxonomy" id="555778"/>
    <lineage>
        <taxon>Bacteria</taxon>
        <taxon>Pseudomonadati</taxon>
        <taxon>Pseudomonadota</taxon>
        <taxon>Gammaproteobacteria</taxon>
        <taxon>Chromatiales</taxon>
        <taxon>Halothiobacillaceae</taxon>
        <taxon>Halothiobacillus</taxon>
    </lineage>
</organism>
<dbReference type="Proteomes" id="UP000009102">
    <property type="component" value="Chromosome"/>
</dbReference>
<dbReference type="PANTHER" id="PTHR43544:SF12">
    <property type="entry name" value="NAD(P)-BINDING ROSSMANN-FOLD SUPERFAMILY PROTEIN"/>
    <property type="match status" value="1"/>
</dbReference>
<accession>D0L0B6</accession>
<reference evidence="1 2" key="1">
    <citation type="submission" date="2009-10" db="EMBL/GenBank/DDBJ databases">
        <title>Complete sequence of Halothiobacillus neapolitanus c2.</title>
        <authorList>
            <consortium name="US DOE Joint Genome Institute"/>
            <person name="Lucas S."/>
            <person name="Copeland A."/>
            <person name="Lapidus A."/>
            <person name="Glavina del Rio T."/>
            <person name="Tice H."/>
            <person name="Bruce D."/>
            <person name="Goodwin L."/>
            <person name="Pitluck S."/>
            <person name="Davenport K."/>
            <person name="Brettin T."/>
            <person name="Detter J.C."/>
            <person name="Han C."/>
            <person name="Tapia R."/>
            <person name="Larimer F."/>
            <person name="Land M."/>
            <person name="Hauser L."/>
            <person name="Kyrpides N."/>
            <person name="Mikhailova N."/>
            <person name="Kerfeld C."/>
            <person name="Cannon G."/>
            <person name="Heinhort S."/>
        </authorList>
    </citation>
    <scope>NUCLEOTIDE SEQUENCE [LARGE SCALE GENOMIC DNA]</scope>
    <source>
        <strain evidence="2">ATCC 23641 / c2</strain>
    </source>
</reference>
<dbReference type="OrthoDB" id="9785826at2"/>
<dbReference type="SUPFAM" id="SSF51735">
    <property type="entry name" value="NAD(P)-binding Rossmann-fold domains"/>
    <property type="match status" value="1"/>
</dbReference>
<name>D0L0B6_HALNC</name>
<dbReference type="PANTHER" id="PTHR43544">
    <property type="entry name" value="SHORT-CHAIN DEHYDROGENASE/REDUCTASE"/>
    <property type="match status" value="1"/>
</dbReference>
<keyword evidence="2" id="KW-1185">Reference proteome</keyword>
<gene>
    <name evidence="1" type="ordered locus">Hneap_1304</name>
</gene>
<evidence type="ECO:0000313" key="1">
    <source>
        <dbReference type="EMBL" id="ACX96139.1"/>
    </source>
</evidence>
<dbReference type="Gene3D" id="3.40.50.720">
    <property type="entry name" value="NAD(P)-binding Rossmann-like Domain"/>
    <property type="match status" value="1"/>
</dbReference>
<dbReference type="PRINTS" id="PR00081">
    <property type="entry name" value="GDHRDH"/>
</dbReference>
<dbReference type="Pfam" id="PF13561">
    <property type="entry name" value="adh_short_C2"/>
    <property type="match status" value="1"/>
</dbReference>
<dbReference type="EMBL" id="CP001801">
    <property type="protein sequence ID" value="ACX96139.1"/>
    <property type="molecule type" value="Genomic_DNA"/>
</dbReference>
<dbReference type="HOGENOM" id="CLU_010194_9_7_6"/>
<protein>
    <submittedName>
        <fullName evidence="1">Short-chain dehydrogenase/reductase SDR</fullName>
    </submittedName>
</protein>
<proteinExistence type="predicted"/>
<dbReference type="InterPro" id="IPR051468">
    <property type="entry name" value="Fungal_SecMetab_SDRs"/>
</dbReference>
<dbReference type="RefSeq" id="WP_012824173.1">
    <property type="nucleotide sequence ID" value="NC_013422.1"/>
</dbReference>
<dbReference type="InterPro" id="IPR036291">
    <property type="entry name" value="NAD(P)-bd_dom_sf"/>
</dbReference>
<dbReference type="KEGG" id="hna:Hneap_1304"/>
<dbReference type="InterPro" id="IPR002347">
    <property type="entry name" value="SDR_fam"/>
</dbReference>
<dbReference type="eggNOG" id="COG1028">
    <property type="taxonomic scope" value="Bacteria"/>
</dbReference>
<dbReference type="GO" id="GO:0016491">
    <property type="term" value="F:oxidoreductase activity"/>
    <property type="evidence" value="ECO:0007669"/>
    <property type="project" value="TreeGrafter"/>
</dbReference>
<dbReference type="AlphaFoldDB" id="D0L0B6"/>